<feature type="transmembrane region" description="Helical" evidence="2">
    <location>
        <begin position="75"/>
        <end position="96"/>
    </location>
</feature>
<comment type="caution">
    <text evidence="3">The sequence shown here is derived from an EMBL/GenBank/DDBJ whole genome shotgun (WGS) entry which is preliminary data.</text>
</comment>
<dbReference type="Gene3D" id="3.40.50.1820">
    <property type="entry name" value="alpha/beta hydrolase"/>
    <property type="match status" value="1"/>
</dbReference>
<protein>
    <recommendedName>
        <fullName evidence="5">AB hydrolase-1 domain-containing protein</fullName>
    </recommendedName>
</protein>
<evidence type="ECO:0000313" key="3">
    <source>
        <dbReference type="EMBL" id="KAJ0393150.1"/>
    </source>
</evidence>
<dbReference type="Proteomes" id="UP001209570">
    <property type="component" value="Unassembled WGS sequence"/>
</dbReference>
<dbReference type="PANTHER" id="PTHR12277:SF81">
    <property type="entry name" value="PROTEIN ABHD13"/>
    <property type="match status" value="1"/>
</dbReference>
<reference evidence="3" key="1">
    <citation type="submission" date="2021-12" db="EMBL/GenBank/DDBJ databases">
        <title>Prjna785345.</title>
        <authorList>
            <person name="Rujirawat T."/>
            <person name="Krajaejun T."/>
        </authorList>
    </citation>
    <scope>NUCLEOTIDE SEQUENCE</scope>
    <source>
        <strain evidence="3">Pi057C3</strain>
    </source>
</reference>
<evidence type="ECO:0000256" key="2">
    <source>
        <dbReference type="SAM" id="Phobius"/>
    </source>
</evidence>
<organism evidence="3 4">
    <name type="scientific">Pythium insidiosum</name>
    <name type="common">Pythiosis disease agent</name>
    <dbReference type="NCBI Taxonomy" id="114742"/>
    <lineage>
        <taxon>Eukaryota</taxon>
        <taxon>Sar</taxon>
        <taxon>Stramenopiles</taxon>
        <taxon>Oomycota</taxon>
        <taxon>Peronosporomycetes</taxon>
        <taxon>Pythiales</taxon>
        <taxon>Pythiaceae</taxon>
        <taxon>Pythium</taxon>
    </lineage>
</organism>
<dbReference type="InterPro" id="IPR029058">
    <property type="entry name" value="AB_hydrolase_fold"/>
</dbReference>
<feature type="transmembrane region" description="Helical" evidence="2">
    <location>
        <begin position="102"/>
        <end position="125"/>
    </location>
</feature>
<keyword evidence="4" id="KW-1185">Reference proteome</keyword>
<evidence type="ECO:0000313" key="4">
    <source>
        <dbReference type="Proteomes" id="UP001209570"/>
    </source>
</evidence>
<keyword evidence="2" id="KW-0812">Transmembrane</keyword>
<accession>A0AAD5LA68</accession>
<evidence type="ECO:0000256" key="1">
    <source>
        <dbReference type="SAM" id="MobiDB-lite"/>
    </source>
</evidence>
<feature type="region of interest" description="Disordered" evidence="1">
    <location>
        <begin position="1"/>
        <end position="40"/>
    </location>
</feature>
<keyword evidence="2" id="KW-0472">Membrane</keyword>
<dbReference type="AlphaFoldDB" id="A0AAD5LA68"/>
<proteinExistence type="predicted"/>
<sequence length="823" mass="90655">MPVSVQPERSPPSGCHCGHSHSHSHSHGDDNGDGARPHANDNTGSAVAAVAAPSCLAEQFWMPWRLIVMNPLPTLMVYAVFNVLFISISFVLWLLAVLVTPLGLVVLLLLALTAAVRQITLVMTYPGQLDLVVRDVEHNFARLIKRRLAMALEALQDLVALLSPSDRAPNHRLRFLQTQQNAAFSVETLVRPLQRALEAVDTMEGKLGPNGANMLAALRELTAFHDGELRRACAELAAAPSKDYDVRRMQLFGAAATADTSASSAVESALVTTLRTRVAALRLLLPVVGTTDDGESPSKKDAAWVLQQLCQRRARDVDVVATLDLMRADLAVRFNGEQVWIPSTDDHQIDAMLLRGTRPPLDKTAGDAARDRPTIIYCNPNGGLYEFHHLQMEWAKFYTDLGCDVLLFNYRGYGRCKGEPSPAAHNQDGLAIVQFLQSRRGVSRLGVHGESIGGLVATYLAYHAPAIQVAIVDRTFANLPALAQRLVGRWAGPVVEWLTWWETNNTAHVIVAPCHTLICSDPEDEIIVDGASLKSGVALRCELDDDRAALQRGIPLEPSDDETTSTPMRSWIGTRAPLSEASLRRFGETALSLGRRAMRYARQRDTGAGTGKPHIEILVLDDTDTESEQQRMLHHAGPSLAFPEELLAATWMQLACLDGYCGQCFLQAAERGGYDQIRAWTASLLHWGSRLSPDRRLSPTLPPFERQGIMIRPLPLPHVHKALQQLLEEHPGAKFDVDIGFVFEMVEYLMDTMTTRWRQRDGESLVSNATPVNDVNPPTNGSAHQTREAMLLTLHCGHNRNFSDREKVELVAFLRKAGFISAS</sequence>
<evidence type="ECO:0008006" key="5">
    <source>
        <dbReference type="Google" id="ProtNLM"/>
    </source>
</evidence>
<feature type="compositionally biased region" description="Basic and acidic residues" evidence="1">
    <location>
        <begin position="26"/>
        <end position="39"/>
    </location>
</feature>
<keyword evidence="2" id="KW-1133">Transmembrane helix</keyword>
<name>A0AAD5LA68_PYTIN</name>
<dbReference type="EMBL" id="JAKCXM010000524">
    <property type="protein sequence ID" value="KAJ0393150.1"/>
    <property type="molecule type" value="Genomic_DNA"/>
</dbReference>
<dbReference type="SUPFAM" id="SSF53474">
    <property type="entry name" value="alpha/beta-Hydrolases"/>
    <property type="match status" value="1"/>
</dbReference>
<dbReference type="PANTHER" id="PTHR12277">
    <property type="entry name" value="ALPHA/BETA HYDROLASE DOMAIN-CONTAINING PROTEIN"/>
    <property type="match status" value="1"/>
</dbReference>
<gene>
    <name evidence="3" type="ORF">P43SY_004946</name>
</gene>